<dbReference type="Proteomes" id="UP000324585">
    <property type="component" value="Unassembled WGS sequence"/>
</dbReference>
<evidence type="ECO:0000256" key="1">
    <source>
        <dbReference type="SAM" id="MobiDB-lite"/>
    </source>
</evidence>
<keyword evidence="3" id="KW-1185">Reference proteome</keyword>
<feature type="compositionally biased region" description="Basic residues" evidence="1">
    <location>
        <begin position="139"/>
        <end position="154"/>
    </location>
</feature>
<feature type="region of interest" description="Disordered" evidence="1">
    <location>
        <begin position="1"/>
        <end position="24"/>
    </location>
</feature>
<evidence type="ECO:0000313" key="2">
    <source>
        <dbReference type="EMBL" id="KAA8495968.1"/>
    </source>
</evidence>
<dbReference type="EMBL" id="VRMN01000003">
    <property type="protein sequence ID" value="KAA8495968.1"/>
    <property type="molecule type" value="Genomic_DNA"/>
</dbReference>
<evidence type="ECO:0000313" key="3">
    <source>
        <dbReference type="Proteomes" id="UP000324585"/>
    </source>
</evidence>
<name>A0A5J4YXV9_PORPP</name>
<comment type="caution">
    <text evidence="2">The sequence shown here is derived from an EMBL/GenBank/DDBJ whole genome shotgun (WGS) entry which is preliminary data.</text>
</comment>
<sequence>MASEETGGTGAVASPQGATRLDAPSVGPPVLVKYRLDGFYDELRKSALRSTFLQALEDVHPRTDSAPIKPRCRAGPLMELVIQRRQEDVPVPSAARAIHPFAAELLESVVNFQPGTKDERLELPAWIHEQQPWQDDRKVRRKRQKSKKKRKRKHRDDGEGRKRRRGSPGEADDDAVVAL</sequence>
<dbReference type="OMA" id="FSHYITE"/>
<feature type="region of interest" description="Disordered" evidence="1">
    <location>
        <begin position="132"/>
        <end position="179"/>
    </location>
</feature>
<protein>
    <submittedName>
        <fullName evidence="2">Uncharacterized protein</fullName>
    </submittedName>
</protein>
<proteinExistence type="predicted"/>
<feature type="compositionally biased region" description="Acidic residues" evidence="1">
    <location>
        <begin position="170"/>
        <end position="179"/>
    </location>
</feature>
<reference evidence="3" key="1">
    <citation type="journal article" date="2019" name="Nat. Commun.">
        <title>Expansion of phycobilisome linker gene families in mesophilic red algae.</title>
        <authorList>
            <person name="Lee J."/>
            <person name="Kim D."/>
            <person name="Bhattacharya D."/>
            <person name="Yoon H.S."/>
        </authorList>
    </citation>
    <scope>NUCLEOTIDE SEQUENCE [LARGE SCALE GENOMIC DNA]</scope>
    <source>
        <strain evidence="3">CCMP 1328</strain>
    </source>
</reference>
<accession>A0A5J4YXV9</accession>
<gene>
    <name evidence="2" type="ORF">FVE85_2123</name>
</gene>
<organism evidence="2 3">
    <name type="scientific">Porphyridium purpureum</name>
    <name type="common">Red alga</name>
    <name type="synonym">Porphyridium cruentum</name>
    <dbReference type="NCBI Taxonomy" id="35688"/>
    <lineage>
        <taxon>Eukaryota</taxon>
        <taxon>Rhodophyta</taxon>
        <taxon>Bangiophyceae</taxon>
        <taxon>Porphyridiales</taxon>
        <taxon>Porphyridiaceae</taxon>
        <taxon>Porphyridium</taxon>
    </lineage>
</organism>
<dbReference type="AlphaFoldDB" id="A0A5J4YXV9"/>